<dbReference type="RefSeq" id="WP_062409639.1">
    <property type="nucleotide sequence ID" value="NZ_CP013652.1"/>
</dbReference>
<feature type="chain" id="PRO_5038697017" evidence="4">
    <location>
        <begin position="22"/>
        <end position="425"/>
    </location>
</feature>
<dbReference type="Pfam" id="PF01547">
    <property type="entry name" value="SBP_bac_1"/>
    <property type="match status" value="1"/>
</dbReference>
<keyword evidence="2" id="KW-0813">Transport</keyword>
<sequence length="425" mass="47046" precursor="true">MKKWAASLLLLSLAVTGCSPSGENQEAGAGKDEAAKKPVELTFTIFDDGVGVDKKLVETFNQSHPDIKVTYKPLPSGELRDRLTTWLAAKDDSLDVLGLDIVWISEFAKAGWISPVDDLMDAAMKEKVKTGFLKAPVDAVTVDGKMYAVPWNSTAGMLYYRKDILEKEGVQPPQTWDELLTLSKELGQKYNMNGFVGQYKQYEGLVTNVLEIMESYNGKILDDSGKPVVNSPENVKALQTMVKLKEVMPNGVNTYMEKESQETFLNGNAVFMRHWNSAWPLAEKEGSAVKGKVGVVPLPKGENGKHASTLGGWNLAVSQTSKHPKEAFEFIQWMTEAKQQKVKAIEGGRLPSDVSLYEDQEVLTKNDSFKSFYEVLKNGVSRPKSPRYGKVTEAIQQEVSLAFNGQKPVEQALSDLQKKLEDVAK</sequence>
<dbReference type="Proteomes" id="UP000061660">
    <property type="component" value="Chromosome"/>
</dbReference>
<dbReference type="PATRIC" id="fig|162209.4.peg.3674"/>
<evidence type="ECO:0000256" key="1">
    <source>
        <dbReference type="ARBA" id="ARBA00008520"/>
    </source>
</evidence>
<protein>
    <submittedName>
        <fullName evidence="5">ABC transporter substrate-binding protein</fullName>
    </submittedName>
</protein>
<name>A0A0U2W5G0_9BACL</name>
<evidence type="ECO:0000256" key="2">
    <source>
        <dbReference type="ARBA" id="ARBA00022448"/>
    </source>
</evidence>
<dbReference type="PANTHER" id="PTHR43649:SF34">
    <property type="entry name" value="ABC TRANSPORTER PERIPLASMIC-BINDING PROTEIN YCJN-RELATED"/>
    <property type="match status" value="1"/>
</dbReference>
<keyword evidence="6" id="KW-1185">Reference proteome</keyword>
<dbReference type="InterPro" id="IPR006059">
    <property type="entry name" value="SBP"/>
</dbReference>
<feature type="signal peptide" evidence="4">
    <location>
        <begin position="1"/>
        <end position="21"/>
    </location>
</feature>
<dbReference type="CDD" id="cd14750">
    <property type="entry name" value="PBP2_TMBP"/>
    <property type="match status" value="1"/>
</dbReference>
<evidence type="ECO:0000256" key="3">
    <source>
        <dbReference type="ARBA" id="ARBA00022729"/>
    </source>
</evidence>
<evidence type="ECO:0000313" key="5">
    <source>
        <dbReference type="EMBL" id="ALS23796.1"/>
    </source>
</evidence>
<keyword evidence="3 4" id="KW-0732">Signal</keyword>
<gene>
    <name evidence="5" type="ORF">IJ22_34350</name>
</gene>
<dbReference type="SUPFAM" id="SSF53850">
    <property type="entry name" value="Periplasmic binding protein-like II"/>
    <property type="match status" value="1"/>
</dbReference>
<organism evidence="5 6">
    <name type="scientific">Paenibacillus naphthalenovorans</name>
    <dbReference type="NCBI Taxonomy" id="162209"/>
    <lineage>
        <taxon>Bacteria</taxon>
        <taxon>Bacillati</taxon>
        <taxon>Bacillota</taxon>
        <taxon>Bacilli</taxon>
        <taxon>Bacillales</taxon>
        <taxon>Paenibacillaceae</taxon>
        <taxon>Paenibacillus</taxon>
    </lineage>
</organism>
<dbReference type="STRING" id="162209.IJ22_34350"/>
<dbReference type="EMBL" id="CP013652">
    <property type="protein sequence ID" value="ALS23796.1"/>
    <property type="molecule type" value="Genomic_DNA"/>
</dbReference>
<accession>A0A0U2W5G0</accession>
<dbReference type="InterPro" id="IPR050490">
    <property type="entry name" value="Bact_solute-bd_prot1"/>
</dbReference>
<evidence type="ECO:0000313" key="6">
    <source>
        <dbReference type="Proteomes" id="UP000061660"/>
    </source>
</evidence>
<dbReference type="OrthoDB" id="9808332at2"/>
<comment type="similarity">
    <text evidence="1">Belongs to the bacterial solute-binding protein 1 family.</text>
</comment>
<evidence type="ECO:0000256" key="4">
    <source>
        <dbReference type="SAM" id="SignalP"/>
    </source>
</evidence>
<dbReference type="Gene3D" id="3.40.190.10">
    <property type="entry name" value="Periplasmic binding protein-like II"/>
    <property type="match status" value="2"/>
</dbReference>
<dbReference type="PROSITE" id="PS51257">
    <property type="entry name" value="PROKAR_LIPOPROTEIN"/>
    <property type="match status" value="1"/>
</dbReference>
<proteinExistence type="inferred from homology"/>
<dbReference type="PANTHER" id="PTHR43649">
    <property type="entry name" value="ARABINOSE-BINDING PROTEIN-RELATED"/>
    <property type="match status" value="1"/>
</dbReference>
<reference evidence="6" key="1">
    <citation type="submission" date="2015-12" db="EMBL/GenBank/DDBJ databases">
        <title>Complete genome sequences of two moderately thermophilic Paenibacillus species.</title>
        <authorList>
            <person name="Butler R.III."/>
            <person name="Wang J."/>
            <person name="Stark B.C."/>
            <person name="Pombert J.-F."/>
        </authorList>
    </citation>
    <scope>NUCLEOTIDE SEQUENCE [LARGE SCALE GENOMIC DNA]</scope>
    <source>
        <strain evidence="6">32O-Y</strain>
    </source>
</reference>
<dbReference type="AlphaFoldDB" id="A0A0U2W5G0"/>
<reference evidence="5 6" key="2">
    <citation type="journal article" date="2016" name="Genome Announc.">
        <title>Complete Genome Sequences of Two Interactive Moderate Thermophiles, Paenibacillus napthalenovorans 32O-Y and Paenibacillus sp. 32O-W.</title>
        <authorList>
            <person name="Butler R.R.III."/>
            <person name="Wang J."/>
            <person name="Stark B.C."/>
            <person name="Pombert J.F."/>
        </authorList>
    </citation>
    <scope>NUCLEOTIDE SEQUENCE [LARGE SCALE GENOMIC DNA]</scope>
    <source>
        <strain evidence="5 6">32O-Y</strain>
    </source>
</reference>
<dbReference type="KEGG" id="pnp:IJ22_34350"/>